<dbReference type="NCBIfam" id="TIGR00861">
    <property type="entry name" value="MIP"/>
    <property type="match status" value="1"/>
</dbReference>
<dbReference type="RefSeq" id="WP_153512012.1">
    <property type="nucleotide sequence ID" value="NZ_CP045652.1"/>
</dbReference>
<keyword evidence="6 9" id="KW-1133">Transmembrane helix</keyword>
<dbReference type="KEGG" id="sphe:GFH32_12965"/>
<dbReference type="GO" id="GO:0015250">
    <property type="term" value="F:water channel activity"/>
    <property type="evidence" value="ECO:0007669"/>
    <property type="project" value="TreeGrafter"/>
</dbReference>
<organism evidence="10 11">
    <name type="scientific">Sphingobacterium zhuxiongii</name>
    <dbReference type="NCBI Taxonomy" id="2662364"/>
    <lineage>
        <taxon>Bacteria</taxon>
        <taxon>Pseudomonadati</taxon>
        <taxon>Bacteroidota</taxon>
        <taxon>Sphingobacteriia</taxon>
        <taxon>Sphingobacteriales</taxon>
        <taxon>Sphingobacteriaceae</taxon>
        <taxon>Sphingobacterium</taxon>
    </lineage>
</organism>
<evidence type="ECO:0000256" key="1">
    <source>
        <dbReference type="ARBA" id="ARBA00004651"/>
    </source>
</evidence>
<feature type="transmembrane region" description="Helical" evidence="9">
    <location>
        <begin position="88"/>
        <end position="110"/>
    </location>
</feature>
<keyword evidence="7 9" id="KW-0472">Membrane</keyword>
<feature type="transmembrane region" description="Helical" evidence="9">
    <location>
        <begin position="213"/>
        <end position="231"/>
    </location>
</feature>
<evidence type="ECO:0000256" key="2">
    <source>
        <dbReference type="ARBA" id="ARBA00006175"/>
    </source>
</evidence>
<reference evidence="10 11" key="1">
    <citation type="submission" date="2019-10" db="EMBL/GenBank/DDBJ databases">
        <authorList>
            <person name="Dong K."/>
        </authorList>
    </citation>
    <scope>NUCLEOTIDE SEQUENCE [LARGE SCALE GENOMIC DNA]</scope>
    <source>
        <strain evidence="11">dk4302</strain>
    </source>
</reference>
<dbReference type="Pfam" id="PF00230">
    <property type="entry name" value="MIP"/>
    <property type="match status" value="1"/>
</dbReference>
<dbReference type="PROSITE" id="PS00221">
    <property type="entry name" value="MIP"/>
    <property type="match status" value="1"/>
</dbReference>
<dbReference type="InterPro" id="IPR034294">
    <property type="entry name" value="Aquaporin_transptr"/>
</dbReference>
<dbReference type="PRINTS" id="PR00783">
    <property type="entry name" value="MINTRINSICP"/>
</dbReference>
<keyword evidence="4" id="KW-1003">Cell membrane</keyword>
<dbReference type="EMBL" id="CP045652">
    <property type="protein sequence ID" value="QGA27171.1"/>
    <property type="molecule type" value="Genomic_DNA"/>
</dbReference>
<keyword evidence="11" id="KW-1185">Reference proteome</keyword>
<dbReference type="PROSITE" id="PS51257">
    <property type="entry name" value="PROKAR_LIPOPROTEIN"/>
    <property type="match status" value="1"/>
</dbReference>
<dbReference type="PANTHER" id="PTHR19139">
    <property type="entry name" value="AQUAPORIN TRANSPORTER"/>
    <property type="match status" value="1"/>
</dbReference>
<feature type="transmembrane region" description="Helical" evidence="9">
    <location>
        <begin position="9"/>
        <end position="31"/>
    </location>
</feature>
<evidence type="ECO:0000313" key="10">
    <source>
        <dbReference type="EMBL" id="QGA27171.1"/>
    </source>
</evidence>
<evidence type="ECO:0000256" key="9">
    <source>
        <dbReference type="SAM" id="Phobius"/>
    </source>
</evidence>
<keyword evidence="5 8" id="KW-0812">Transmembrane</keyword>
<evidence type="ECO:0000256" key="7">
    <source>
        <dbReference type="ARBA" id="ARBA00023136"/>
    </source>
</evidence>
<dbReference type="AlphaFoldDB" id="A0A5Q0QE10"/>
<protein>
    <submittedName>
        <fullName evidence="10">MIP family channel protein</fullName>
    </submittedName>
</protein>
<evidence type="ECO:0000256" key="4">
    <source>
        <dbReference type="ARBA" id="ARBA00022475"/>
    </source>
</evidence>
<proteinExistence type="inferred from homology"/>
<accession>A0A5Q0QE10</accession>
<dbReference type="Proteomes" id="UP000326921">
    <property type="component" value="Chromosome"/>
</dbReference>
<dbReference type="Gene3D" id="1.20.1080.10">
    <property type="entry name" value="Glycerol uptake facilitator protein"/>
    <property type="match status" value="1"/>
</dbReference>
<sequence>METKISSKFIAELIGTFGLVLFGCGAAAVAGGDTLAQTSGLGLLGISLAFGFSVVVFAYAIGGISGCHINPAVTIGVLIAGRISVKDAVVYIVAQLIGAVIAAFVLKTILSGQLAGFTSGEWAFGSNGWGKGYQNEYNVTSAFITETVMTAVFLFVILATTSKVGNGTMAGLAIGFTLVLIHLVAIPITGTSVNPARSFGPALFAGGQALSQLWLFFAAPILGAIIGAILWKVTYSESSAA</sequence>
<gene>
    <name evidence="10" type="ORF">GFH32_12965</name>
</gene>
<evidence type="ECO:0000256" key="8">
    <source>
        <dbReference type="RuleBase" id="RU000477"/>
    </source>
</evidence>
<evidence type="ECO:0000256" key="3">
    <source>
        <dbReference type="ARBA" id="ARBA00022448"/>
    </source>
</evidence>
<dbReference type="SUPFAM" id="SSF81338">
    <property type="entry name" value="Aquaporin-like"/>
    <property type="match status" value="1"/>
</dbReference>
<evidence type="ECO:0000256" key="5">
    <source>
        <dbReference type="ARBA" id="ARBA00022692"/>
    </source>
</evidence>
<dbReference type="InterPro" id="IPR022357">
    <property type="entry name" value="MIP_CS"/>
</dbReference>
<dbReference type="InterPro" id="IPR000425">
    <property type="entry name" value="MIP"/>
</dbReference>
<dbReference type="PANTHER" id="PTHR19139:SF199">
    <property type="entry name" value="MIP17260P"/>
    <property type="match status" value="1"/>
</dbReference>
<comment type="subcellular location">
    <subcellularLocation>
        <location evidence="1">Cell membrane</location>
        <topology evidence="1">Multi-pass membrane protein</topology>
    </subcellularLocation>
</comment>
<feature type="transmembrane region" description="Helical" evidence="9">
    <location>
        <begin position="139"/>
        <end position="159"/>
    </location>
</feature>
<evidence type="ECO:0000256" key="6">
    <source>
        <dbReference type="ARBA" id="ARBA00022989"/>
    </source>
</evidence>
<dbReference type="GO" id="GO:0005886">
    <property type="term" value="C:plasma membrane"/>
    <property type="evidence" value="ECO:0007669"/>
    <property type="project" value="UniProtKB-SubCell"/>
</dbReference>
<feature type="transmembrane region" description="Helical" evidence="9">
    <location>
        <begin position="43"/>
        <end position="67"/>
    </location>
</feature>
<feature type="transmembrane region" description="Helical" evidence="9">
    <location>
        <begin position="171"/>
        <end position="193"/>
    </location>
</feature>
<evidence type="ECO:0000313" key="11">
    <source>
        <dbReference type="Proteomes" id="UP000326921"/>
    </source>
</evidence>
<dbReference type="InterPro" id="IPR023271">
    <property type="entry name" value="Aquaporin-like"/>
</dbReference>
<comment type="similarity">
    <text evidence="2 8">Belongs to the MIP/aquaporin (TC 1.A.8) family.</text>
</comment>
<keyword evidence="3 8" id="KW-0813">Transport</keyword>
<name>A0A5Q0QE10_9SPHI</name>